<keyword evidence="3" id="KW-1185">Reference proteome</keyword>
<dbReference type="Proteomes" id="UP001515480">
    <property type="component" value="Unassembled WGS sequence"/>
</dbReference>
<feature type="region of interest" description="Disordered" evidence="1">
    <location>
        <begin position="135"/>
        <end position="189"/>
    </location>
</feature>
<evidence type="ECO:0000313" key="2">
    <source>
        <dbReference type="EMBL" id="KAL1527906.1"/>
    </source>
</evidence>
<name>A0AB34K4C9_PRYPA</name>
<comment type="caution">
    <text evidence="2">The sequence shown here is derived from an EMBL/GenBank/DDBJ whole genome shotgun (WGS) entry which is preliminary data.</text>
</comment>
<evidence type="ECO:0000313" key="3">
    <source>
        <dbReference type="Proteomes" id="UP001515480"/>
    </source>
</evidence>
<feature type="compositionally biased region" description="Low complexity" evidence="1">
    <location>
        <begin position="259"/>
        <end position="269"/>
    </location>
</feature>
<feature type="compositionally biased region" description="Polar residues" evidence="1">
    <location>
        <begin position="142"/>
        <end position="152"/>
    </location>
</feature>
<feature type="compositionally biased region" description="Basic and acidic residues" evidence="1">
    <location>
        <begin position="155"/>
        <end position="173"/>
    </location>
</feature>
<accession>A0AB34K4C9</accession>
<dbReference type="AlphaFoldDB" id="A0AB34K4C9"/>
<proteinExistence type="predicted"/>
<protein>
    <submittedName>
        <fullName evidence="2">Uncharacterized protein</fullName>
    </submittedName>
</protein>
<reference evidence="2 3" key="1">
    <citation type="journal article" date="2024" name="Science">
        <title>Giant polyketide synthase enzymes in the biosynthesis of giant marine polyether toxins.</title>
        <authorList>
            <person name="Fallon T.R."/>
            <person name="Shende V.V."/>
            <person name="Wierzbicki I.H."/>
            <person name="Pendleton A.L."/>
            <person name="Watervoot N.F."/>
            <person name="Auber R.P."/>
            <person name="Gonzalez D.J."/>
            <person name="Wisecaver J.H."/>
            <person name="Moore B.S."/>
        </authorList>
    </citation>
    <scope>NUCLEOTIDE SEQUENCE [LARGE SCALE GENOMIC DNA]</scope>
    <source>
        <strain evidence="2 3">12B1</strain>
    </source>
</reference>
<sequence>MSETPSPNGGTHVRSASSSCSGTPPTTLSESPLIARREHPRHVLVTASRKTSDETPHDLSRVVWARCQVPSPAGVFCRAAISPPSADGLPLPSSCAEPNRQFQRQWLAAHMSDEYKSPSPKQLCSLCSASSRSIRGDPLNASRGSSDGNSVDGSPCRERVLASDLSHRSDARRNSSPTQSTRSSAAFESRRSSVTFEAKSWDPSRFGMSLRRQSSVNSNSSVIARLTKGSPSLKSFLTKMSGGTGSPQSGRQEIDFESESGSCLGSSRGSPRRRASIAEMSAMVRVPYNPDSAEGAKARATKRAQLIEEQVMSELKLRNAWRKGMGPDACGLKAEVAKNRATQRARQSYMDFEATQALRRRANQFGGVPVPRLQSEQHV</sequence>
<feature type="compositionally biased region" description="Polar residues" evidence="1">
    <location>
        <begin position="1"/>
        <end position="30"/>
    </location>
</feature>
<gene>
    <name evidence="2" type="ORF">AB1Y20_009281</name>
</gene>
<dbReference type="EMBL" id="JBGBPQ010000002">
    <property type="protein sequence ID" value="KAL1527906.1"/>
    <property type="molecule type" value="Genomic_DNA"/>
</dbReference>
<feature type="region of interest" description="Disordered" evidence="1">
    <location>
        <begin position="1"/>
        <end position="57"/>
    </location>
</feature>
<feature type="region of interest" description="Disordered" evidence="1">
    <location>
        <begin position="239"/>
        <end position="274"/>
    </location>
</feature>
<evidence type="ECO:0000256" key="1">
    <source>
        <dbReference type="SAM" id="MobiDB-lite"/>
    </source>
</evidence>
<organism evidence="2 3">
    <name type="scientific">Prymnesium parvum</name>
    <name type="common">Toxic golden alga</name>
    <dbReference type="NCBI Taxonomy" id="97485"/>
    <lineage>
        <taxon>Eukaryota</taxon>
        <taxon>Haptista</taxon>
        <taxon>Haptophyta</taxon>
        <taxon>Prymnesiophyceae</taxon>
        <taxon>Prymnesiales</taxon>
        <taxon>Prymnesiaceae</taxon>
        <taxon>Prymnesium</taxon>
    </lineage>
</organism>